<comment type="caution">
    <text evidence="3">The sequence shown here is derived from an EMBL/GenBank/DDBJ whole genome shotgun (WGS) entry which is preliminary data.</text>
</comment>
<feature type="chain" id="PRO_5047520734" description="Chitin-binding type-2 domain-containing protein" evidence="1">
    <location>
        <begin position="25"/>
        <end position="244"/>
    </location>
</feature>
<dbReference type="Pfam" id="PF01607">
    <property type="entry name" value="CBM_14"/>
    <property type="match status" value="1"/>
</dbReference>
<dbReference type="EMBL" id="JAPWTJ010000400">
    <property type="protein sequence ID" value="KAJ8978827.1"/>
    <property type="molecule type" value="Genomic_DNA"/>
</dbReference>
<evidence type="ECO:0000256" key="1">
    <source>
        <dbReference type="SAM" id="SignalP"/>
    </source>
</evidence>
<feature type="domain" description="Chitin-binding type-2" evidence="2">
    <location>
        <begin position="117"/>
        <end position="184"/>
    </location>
</feature>
<dbReference type="InterPro" id="IPR036508">
    <property type="entry name" value="Chitin-bd_dom_sf"/>
</dbReference>
<name>A0ABQ9JMA3_9CUCU</name>
<dbReference type="PANTHER" id="PTHR22933">
    <property type="entry name" value="FI18007P1-RELATED"/>
    <property type="match status" value="1"/>
</dbReference>
<keyword evidence="1" id="KW-0732">Signal</keyword>
<dbReference type="SMART" id="SM00494">
    <property type="entry name" value="ChtBD2"/>
    <property type="match status" value="1"/>
</dbReference>
<accession>A0ABQ9JMA3</accession>
<dbReference type="InterPro" id="IPR052976">
    <property type="entry name" value="Scoloptoxin-like"/>
</dbReference>
<gene>
    <name evidence="3" type="ORF">NQ317_018918</name>
</gene>
<dbReference type="PROSITE" id="PS50940">
    <property type="entry name" value="CHIT_BIND_II"/>
    <property type="match status" value="1"/>
</dbReference>
<proteinExistence type="predicted"/>
<evidence type="ECO:0000259" key="2">
    <source>
        <dbReference type="PROSITE" id="PS50940"/>
    </source>
</evidence>
<feature type="signal peptide" evidence="1">
    <location>
        <begin position="1"/>
        <end position="24"/>
    </location>
</feature>
<reference evidence="3" key="1">
    <citation type="journal article" date="2023" name="Insect Mol. Biol.">
        <title>Genome sequencing provides insights into the evolution of gene families encoding plant cell wall-degrading enzymes in longhorned beetles.</title>
        <authorList>
            <person name="Shin N.R."/>
            <person name="Okamura Y."/>
            <person name="Kirsch R."/>
            <person name="Pauchet Y."/>
        </authorList>
    </citation>
    <scope>NUCLEOTIDE SEQUENCE</scope>
    <source>
        <strain evidence="3">MMC_N1</strain>
    </source>
</reference>
<evidence type="ECO:0000313" key="3">
    <source>
        <dbReference type="EMBL" id="KAJ8978827.1"/>
    </source>
</evidence>
<protein>
    <recommendedName>
        <fullName evidence="2">Chitin-binding type-2 domain-containing protein</fullName>
    </recommendedName>
</protein>
<dbReference type="InterPro" id="IPR002557">
    <property type="entry name" value="Chitin-bd_dom"/>
</dbReference>
<dbReference type="SUPFAM" id="SSF57625">
    <property type="entry name" value="Invertebrate chitin-binding proteins"/>
    <property type="match status" value="1"/>
</dbReference>
<dbReference type="Proteomes" id="UP001162164">
    <property type="component" value="Unassembled WGS sequence"/>
</dbReference>
<sequence length="244" mass="27980">MSTLSCLLIFTLDTLFSSFDDTCAIFPKNIDHRLQKNHPFTIFTGLVEISNRSRPNVNCPDDEHLTDQIPDVLTPPRLGYHHRQWTPLAIIPENLPPMQMMSLPGNATSIRNDISDSFHCDGRDYGYYADVENDCQVFHVCLPVTYSDGRNQTFRWSFICPEETVFNQEMFTCTRADEAIDCADSPRFYDLNRNFGSEEDAGHTESNDIENSMTAVPEEVGQNLQNVGRIYQRRGRRLGTKRRS</sequence>
<dbReference type="Gene3D" id="2.170.140.10">
    <property type="entry name" value="Chitin binding domain"/>
    <property type="match status" value="1"/>
</dbReference>
<organism evidence="3 4">
    <name type="scientific">Molorchus minor</name>
    <dbReference type="NCBI Taxonomy" id="1323400"/>
    <lineage>
        <taxon>Eukaryota</taxon>
        <taxon>Metazoa</taxon>
        <taxon>Ecdysozoa</taxon>
        <taxon>Arthropoda</taxon>
        <taxon>Hexapoda</taxon>
        <taxon>Insecta</taxon>
        <taxon>Pterygota</taxon>
        <taxon>Neoptera</taxon>
        <taxon>Endopterygota</taxon>
        <taxon>Coleoptera</taxon>
        <taxon>Polyphaga</taxon>
        <taxon>Cucujiformia</taxon>
        <taxon>Chrysomeloidea</taxon>
        <taxon>Cerambycidae</taxon>
        <taxon>Lamiinae</taxon>
        <taxon>Monochamini</taxon>
        <taxon>Molorchus</taxon>
    </lineage>
</organism>
<dbReference type="PANTHER" id="PTHR22933:SF43">
    <property type="entry name" value="LP10131P"/>
    <property type="match status" value="1"/>
</dbReference>
<keyword evidence="4" id="KW-1185">Reference proteome</keyword>
<evidence type="ECO:0000313" key="4">
    <source>
        <dbReference type="Proteomes" id="UP001162164"/>
    </source>
</evidence>